<evidence type="ECO:0000313" key="2">
    <source>
        <dbReference type="Proteomes" id="UP000268093"/>
    </source>
</evidence>
<comment type="caution">
    <text evidence="1">The sequence shown here is derived from an EMBL/GenBank/DDBJ whole genome shotgun (WGS) entry which is preliminary data.</text>
</comment>
<dbReference type="Proteomes" id="UP000268093">
    <property type="component" value="Unassembled WGS sequence"/>
</dbReference>
<organism evidence="1 2">
    <name type="scientific">Jimgerdemannia flammicorona</name>
    <dbReference type="NCBI Taxonomy" id="994334"/>
    <lineage>
        <taxon>Eukaryota</taxon>
        <taxon>Fungi</taxon>
        <taxon>Fungi incertae sedis</taxon>
        <taxon>Mucoromycota</taxon>
        <taxon>Mucoromycotina</taxon>
        <taxon>Endogonomycetes</taxon>
        <taxon>Endogonales</taxon>
        <taxon>Endogonaceae</taxon>
        <taxon>Jimgerdemannia</taxon>
    </lineage>
</organism>
<proteinExistence type="predicted"/>
<dbReference type="AlphaFoldDB" id="A0A433DG38"/>
<protein>
    <submittedName>
        <fullName evidence="1">Uncharacterized protein</fullName>
    </submittedName>
</protein>
<sequence>MKVSRASSRRQQSELLRIQEELFRHVSTITTTLLPDLVITHLILIVTSIPETARDREGEPYQMT</sequence>
<keyword evidence="2" id="KW-1185">Reference proteome</keyword>
<accession>A0A433DG38</accession>
<dbReference type="EMBL" id="RBNI01001984">
    <property type="protein sequence ID" value="RUP49779.1"/>
    <property type="molecule type" value="Genomic_DNA"/>
</dbReference>
<reference evidence="1 2" key="1">
    <citation type="journal article" date="2018" name="New Phytol.">
        <title>Phylogenomics of Endogonaceae and evolution of mycorrhizas within Mucoromycota.</title>
        <authorList>
            <person name="Chang Y."/>
            <person name="Desiro A."/>
            <person name="Na H."/>
            <person name="Sandor L."/>
            <person name="Lipzen A."/>
            <person name="Clum A."/>
            <person name="Barry K."/>
            <person name="Grigoriev I.V."/>
            <person name="Martin F.M."/>
            <person name="Stajich J.E."/>
            <person name="Smith M.E."/>
            <person name="Bonito G."/>
            <person name="Spatafora J.W."/>
        </authorList>
    </citation>
    <scope>NUCLEOTIDE SEQUENCE [LARGE SCALE GENOMIC DNA]</scope>
    <source>
        <strain evidence="1 2">GMNB39</strain>
    </source>
</reference>
<gene>
    <name evidence="1" type="ORF">BC936DRAFT_141513</name>
</gene>
<name>A0A433DG38_9FUNG</name>
<evidence type="ECO:0000313" key="1">
    <source>
        <dbReference type="EMBL" id="RUP49779.1"/>
    </source>
</evidence>